<dbReference type="PATRIC" id="fig|1454001.3.peg.1734"/>
<reference evidence="7" key="1">
    <citation type="submission" date="2014-02" db="EMBL/GenBank/DDBJ databases">
        <title>Expanding our view of genomic diversity in Candidatus Accumulibacter clades.</title>
        <authorList>
            <person name="Skennerton C.T."/>
            <person name="Barr J.J."/>
            <person name="Slater F.R."/>
            <person name="Bond P.L."/>
            <person name="Tyson G.W."/>
        </authorList>
    </citation>
    <scope>NUCLEOTIDE SEQUENCE [LARGE SCALE GENOMIC DNA]</scope>
</reference>
<dbReference type="AlphaFoldDB" id="A0A011NTA3"/>
<keyword evidence="1" id="KW-0597">Phosphoprotein</keyword>
<evidence type="ECO:0000256" key="6">
    <source>
        <dbReference type="ARBA" id="ARBA00024207"/>
    </source>
</evidence>
<protein>
    <recommendedName>
        <fullName evidence="9">DUF86 domain-containing protein</fullName>
    </recommendedName>
</protein>
<dbReference type="InterPro" id="IPR051813">
    <property type="entry name" value="HepT_RNase_toxin"/>
</dbReference>
<comment type="caution">
    <text evidence="7">The sequence shown here is derived from an EMBL/GenBank/DDBJ whole genome shotgun (WGS) entry which is preliminary data.</text>
</comment>
<name>A0A011NTA3_9PROT</name>
<evidence type="ECO:0000256" key="5">
    <source>
        <dbReference type="ARBA" id="ARBA00022801"/>
    </source>
</evidence>
<sequence length="98" mass="11201">MERHLPASWEEFDGNELVRVWCLRHLEIIGEAATRLSQDVRAKAPTIPWKPIVGMRNTLVHACFDVNWRRVREVLAHDLRPLKAGVEALLKAIEEGAP</sequence>
<gene>
    <name evidence="7" type="ORF">AW08_01706</name>
</gene>
<evidence type="ECO:0000256" key="3">
    <source>
        <dbReference type="ARBA" id="ARBA00022722"/>
    </source>
</evidence>
<keyword evidence="3" id="KW-0540">Nuclease</keyword>
<evidence type="ECO:0000313" key="8">
    <source>
        <dbReference type="Proteomes" id="UP000020218"/>
    </source>
</evidence>
<accession>A0A011NTA3</accession>
<evidence type="ECO:0000256" key="2">
    <source>
        <dbReference type="ARBA" id="ARBA00022649"/>
    </source>
</evidence>
<dbReference type="GO" id="GO:0004540">
    <property type="term" value="F:RNA nuclease activity"/>
    <property type="evidence" value="ECO:0007669"/>
    <property type="project" value="InterPro"/>
</dbReference>
<dbReference type="Proteomes" id="UP000020218">
    <property type="component" value="Unassembled WGS sequence"/>
</dbReference>
<dbReference type="InterPro" id="IPR037038">
    <property type="entry name" value="HepT-like_sf"/>
</dbReference>
<dbReference type="GO" id="GO:0000166">
    <property type="term" value="F:nucleotide binding"/>
    <property type="evidence" value="ECO:0007669"/>
    <property type="project" value="UniProtKB-KW"/>
</dbReference>
<evidence type="ECO:0008006" key="9">
    <source>
        <dbReference type="Google" id="ProtNLM"/>
    </source>
</evidence>
<keyword evidence="2" id="KW-1277">Toxin-antitoxin system</keyword>
<dbReference type="InterPro" id="IPR008201">
    <property type="entry name" value="HepT-like"/>
</dbReference>
<proteinExistence type="inferred from homology"/>
<evidence type="ECO:0000313" key="7">
    <source>
        <dbReference type="EMBL" id="EXI67765.1"/>
    </source>
</evidence>
<comment type="similarity">
    <text evidence="6">Belongs to the HepT RNase toxin family.</text>
</comment>
<keyword evidence="4" id="KW-0547">Nucleotide-binding</keyword>
<dbReference type="PANTHER" id="PTHR34139">
    <property type="entry name" value="UPF0331 PROTEIN MJ0127"/>
    <property type="match status" value="1"/>
</dbReference>
<organism evidence="7 8">
    <name type="scientific">Candidatus Accumulibacter adjunctus</name>
    <dbReference type="NCBI Taxonomy" id="1454001"/>
    <lineage>
        <taxon>Bacteria</taxon>
        <taxon>Pseudomonadati</taxon>
        <taxon>Pseudomonadota</taxon>
        <taxon>Betaproteobacteria</taxon>
        <taxon>Candidatus Accumulibacter</taxon>
    </lineage>
</organism>
<dbReference type="GO" id="GO:0016787">
    <property type="term" value="F:hydrolase activity"/>
    <property type="evidence" value="ECO:0007669"/>
    <property type="project" value="UniProtKB-KW"/>
</dbReference>
<keyword evidence="8" id="KW-1185">Reference proteome</keyword>
<dbReference type="GO" id="GO:0110001">
    <property type="term" value="C:toxin-antitoxin complex"/>
    <property type="evidence" value="ECO:0007669"/>
    <property type="project" value="InterPro"/>
</dbReference>
<dbReference type="PANTHER" id="PTHR34139:SF1">
    <property type="entry name" value="RNASE MJ1380-RELATED"/>
    <property type="match status" value="1"/>
</dbReference>
<keyword evidence="5" id="KW-0378">Hydrolase</keyword>
<evidence type="ECO:0000256" key="4">
    <source>
        <dbReference type="ARBA" id="ARBA00022741"/>
    </source>
</evidence>
<dbReference type="Gene3D" id="1.20.120.580">
    <property type="entry name" value="bsu32300-like"/>
    <property type="match status" value="1"/>
</dbReference>
<evidence type="ECO:0000256" key="1">
    <source>
        <dbReference type="ARBA" id="ARBA00022553"/>
    </source>
</evidence>
<dbReference type="STRING" id="1454001.AW08_01706"/>
<dbReference type="EMBL" id="JFAX01000008">
    <property type="protein sequence ID" value="EXI67765.1"/>
    <property type="molecule type" value="Genomic_DNA"/>
</dbReference>
<dbReference type="Pfam" id="PF01934">
    <property type="entry name" value="HepT-like"/>
    <property type="match status" value="1"/>
</dbReference>